<keyword evidence="3" id="KW-1185">Reference proteome</keyword>
<feature type="transmembrane region" description="Helical" evidence="1">
    <location>
        <begin position="374"/>
        <end position="393"/>
    </location>
</feature>
<name>A0ABS8JDR8_9GAMM</name>
<feature type="transmembrane region" description="Helical" evidence="1">
    <location>
        <begin position="346"/>
        <end position="367"/>
    </location>
</feature>
<evidence type="ECO:0000313" key="3">
    <source>
        <dbReference type="Proteomes" id="UP001165293"/>
    </source>
</evidence>
<comment type="caution">
    <text evidence="2">The sequence shown here is derived from an EMBL/GenBank/DDBJ whole genome shotgun (WGS) entry which is preliminary data.</text>
</comment>
<protein>
    <recommendedName>
        <fullName evidence="4">Glycosyltransferase RgtA/B/C/D-like domain-containing protein</fullName>
    </recommendedName>
</protein>
<organism evidence="2 3">
    <name type="scientific">Noviluteimonas lactosilytica</name>
    <dbReference type="NCBI Taxonomy" id="2888523"/>
    <lineage>
        <taxon>Bacteria</taxon>
        <taxon>Pseudomonadati</taxon>
        <taxon>Pseudomonadota</taxon>
        <taxon>Gammaproteobacteria</taxon>
        <taxon>Lysobacterales</taxon>
        <taxon>Lysobacteraceae</taxon>
        <taxon>Noviluteimonas</taxon>
    </lineage>
</organism>
<evidence type="ECO:0000256" key="1">
    <source>
        <dbReference type="SAM" id="Phobius"/>
    </source>
</evidence>
<gene>
    <name evidence="2" type="ORF">LK996_01515</name>
</gene>
<feature type="transmembrane region" description="Helical" evidence="1">
    <location>
        <begin position="399"/>
        <end position="415"/>
    </location>
</feature>
<sequence>MIHLFGEGNRTASARIAALLESRWLLAAAGVAIVALGAALALWLQPQPHSDWGYYWDAAGKPEWYQRGGLSLWLLAALKATGMSPWVAASVLNAVAVAVLLLVMHASDTTKGHLLTWLVAAYLFLIAPFIGIVQLDMIAAAQLALGAWMVVSPPKSWPRAASLGVAIALFAMGVSTKPQYALIAWGMTGLFAIAWLLLRRRSNPSALLLMAVLFAGSVAGFAVDLGMRSFSGRTESIRTSSAVTLYGGLLVSSDGKGCGYWKPEATEAAISDLGRPLHEAVVDRLRDKPATHWLSIMECKLPQIVSPPSYALYWLMESPNVRAEREAHPARANIELQYRRVAFVEYRVYALIAWAILLATIIVAVHLWRRGEPLVALFGVLWMLAFWGVHLVFEIQGRYFLGMFLLLPLWCALMLRTQRGR</sequence>
<proteinExistence type="predicted"/>
<feature type="transmembrane region" description="Helical" evidence="1">
    <location>
        <begin position="205"/>
        <end position="223"/>
    </location>
</feature>
<accession>A0ABS8JDR8</accession>
<feature type="transmembrane region" description="Helical" evidence="1">
    <location>
        <begin position="119"/>
        <end position="145"/>
    </location>
</feature>
<reference evidence="2" key="1">
    <citation type="submission" date="2021-10" db="EMBL/GenBank/DDBJ databases">
        <authorList>
            <person name="Lyu M."/>
            <person name="Wang X."/>
            <person name="Meng X."/>
            <person name="Xu K."/>
        </authorList>
    </citation>
    <scope>NUCLEOTIDE SEQUENCE</scope>
    <source>
        <strain evidence="2">A6</strain>
    </source>
</reference>
<evidence type="ECO:0000313" key="2">
    <source>
        <dbReference type="EMBL" id="MCC8361760.1"/>
    </source>
</evidence>
<evidence type="ECO:0008006" key="4">
    <source>
        <dbReference type="Google" id="ProtNLM"/>
    </source>
</evidence>
<dbReference type="Proteomes" id="UP001165293">
    <property type="component" value="Unassembled WGS sequence"/>
</dbReference>
<feature type="transmembrane region" description="Helical" evidence="1">
    <location>
        <begin position="24"/>
        <end position="44"/>
    </location>
</feature>
<dbReference type="EMBL" id="JAJGAK010000001">
    <property type="protein sequence ID" value="MCC8361760.1"/>
    <property type="molecule type" value="Genomic_DNA"/>
</dbReference>
<keyword evidence="1" id="KW-1133">Transmembrane helix</keyword>
<keyword evidence="1" id="KW-0812">Transmembrane</keyword>
<dbReference type="RefSeq" id="WP_230525410.1">
    <property type="nucleotide sequence ID" value="NZ_JAJGAK010000001.1"/>
</dbReference>
<keyword evidence="1" id="KW-0472">Membrane</keyword>
<feature type="transmembrane region" description="Helical" evidence="1">
    <location>
        <begin position="87"/>
        <end position="107"/>
    </location>
</feature>
<feature type="transmembrane region" description="Helical" evidence="1">
    <location>
        <begin position="180"/>
        <end position="198"/>
    </location>
</feature>